<dbReference type="AlphaFoldDB" id="A0A1I5F402"/>
<keyword evidence="2" id="KW-1185">Reference proteome</keyword>
<organism evidence="1 2">
    <name type="scientific">Algoriphagus ornithinivorans</name>
    <dbReference type="NCBI Taxonomy" id="226506"/>
    <lineage>
        <taxon>Bacteria</taxon>
        <taxon>Pseudomonadati</taxon>
        <taxon>Bacteroidota</taxon>
        <taxon>Cytophagia</taxon>
        <taxon>Cytophagales</taxon>
        <taxon>Cyclobacteriaceae</taxon>
        <taxon>Algoriphagus</taxon>
    </lineage>
</organism>
<dbReference type="EMBL" id="FOVW01000004">
    <property type="protein sequence ID" value="SFO18339.1"/>
    <property type="molecule type" value="Genomic_DNA"/>
</dbReference>
<sequence length="382" mass="42441">MFWGIFTYVCFGHLYTPLPKTEHMKSLTLIFLLLFIDAFPGTTINDKDLKVTSYNKKKQHQKAPKKVFIRSFKGLFEVFEEASARTSGSKNDRANRTTFTSGTYTKMGVQISGVDVDDFQKIIDEAYQSFLNQLTSEGFEILSVDEAEKIDYFQGWTRVSGGASSDDQATGFVMITPKGFDYLVKGIAKSGREKGTFLDMAPKISKELGDVYVADVNFIFPFVDLDADASMWTNSSSVKANIGYRIEPIINTSDANQQTSLTGFVKGFGSMGASETINSQVRFISGNDIGNNPFFDAKVELKKAVYFEDVFKDKKIKEVTQAQSDMFSKTGYSTLVMVSGEQKTVASHFAECDQQKYVSAASGAIRDMMDTGISNFVSMTQD</sequence>
<evidence type="ECO:0000313" key="1">
    <source>
        <dbReference type="EMBL" id="SFO18339.1"/>
    </source>
</evidence>
<reference evidence="2" key="1">
    <citation type="submission" date="2016-10" db="EMBL/GenBank/DDBJ databases">
        <authorList>
            <person name="Varghese N."/>
            <person name="Submissions S."/>
        </authorList>
    </citation>
    <scope>NUCLEOTIDE SEQUENCE [LARGE SCALE GENOMIC DNA]</scope>
    <source>
        <strain evidence="2">DSM 15282</strain>
    </source>
</reference>
<accession>A0A1I5F402</accession>
<proteinExistence type="predicted"/>
<name>A0A1I5F402_9BACT</name>
<evidence type="ECO:0000313" key="2">
    <source>
        <dbReference type="Proteomes" id="UP000199564"/>
    </source>
</evidence>
<protein>
    <submittedName>
        <fullName evidence="1">Uncharacterized protein</fullName>
    </submittedName>
</protein>
<gene>
    <name evidence="1" type="ORF">SAMN04488519_104200</name>
</gene>
<dbReference type="Proteomes" id="UP000199564">
    <property type="component" value="Unassembled WGS sequence"/>
</dbReference>